<gene>
    <name evidence="2" type="ORF">PSON_ATCC_30995.1.T0210386</name>
</gene>
<reference evidence="2" key="1">
    <citation type="submission" date="2021-01" db="EMBL/GenBank/DDBJ databases">
        <authorList>
            <consortium name="Genoscope - CEA"/>
            <person name="William W."/>
        </authorList>
    </citation>
    <scope>NUCLEOTIDE SEQUENCE</scope>
</reference>
<dbReference type="Proteomes" id="UP000692954">
    <property type="component" value="Unassembled WGS sequence"/>
</dbReference>
<dbReference type="EMBL" id="CAJJDN010000021">
    <property type="protein sequence ID" value="CAD8066539.1"/>
    <property type="molecule type" value="Genomic_DNA"/>
</dbReference>
<name>A0A8S1LIH1_9CILI</name>
<sequence length="149" mass="17705">MNNYEIGIQRFIEKIREQIRLKEKEYLSIEKALIHKIVHKSPQPARTLELRPNHFLDVSIKPKHIKPKSNPNNIKTFEEIEPDVLPYLLQPLHTQTHTVNNKRISLKIPTTLPESSKKQEKIENQHRQQFQRNSTPKKWTVESSDDFQI</sequence>
<dbReference type="OrthoDB" id="287151at2759"/>
<feature type="compositionally biased region" description="Basic and acidic residues" evidence="1">
    <location>
        <begin position="115"/>
        <end position="126"/>
    </location>
</feature>
<evidence type="ECO:0000313" key="2">
    <source>
        <dbReference type="EMBL" id="CAD8066539.1"/>
    </source>
</evidence>
<evidence type="ECO:0000313" key="3">
    <source>
        <dbReference type="Proteomes" id="UP000692954"/>
    </source>
</evidence>
<comment type="caution">
    <text evidence="2">The sequence shown here is derived from an EMBL/GenBank/DDBJ whole genome shotgun (WGS) entry which is preliminary data.</text>
</comment>
<proteinExistence type="predicted"/>
<accession>A0A8S1LIH1</accession>
<organism evidence="2 3">
    <name type="scientific">Paramecium sonneborni</name>
    <dbReference type="NCBI Taxonomy" id="65129"/>
    <lineage>
        <taxon>Eukaryota</taxon>
        <taxon>Sar</taxon>
        <taxon>Alveolata</taxon>
        <taxon>Ciliophora</taxon>
        <taxon>Intramacronucleata</taxon>
        <taxon>Oligohymenophorea</taxon>
        <taxon>Peniculida</taxon>
        <taxon>Parameciidae</taxon>
        <taxon>Paramecium</taxon>
    </lineage>
</organism>
<feature type="compositionally biased region" description="Polar residues" evidence="1">
    <location>
        <begin position="127"/>
        <end position="137"/>
    </location>
</feature>
<feature type="region of interest" description="Disordered" evidence="1">
    <location>
        <begin position="110"/>
        <end position="149"/>
    </location>
</feature>
<keyword evidence="3" id="KW-1185">Reference proteome</keyword>
<protein>
    <submittedName>
        <fullName evidence="2">Uncharacterized protein</fullName>
    </submittedName>
</protein>
<evidence type="ECO:0000256" key="1">
    <source>
        <dbReference type="SAM" id="MobiDB-lite"/>
    </source>
</evidence>
<dbReference type="AlphaFoldDB" id="A0A8S1LIH1"/>